<evidence type="ECO:0008006" key="4">
    <source>
        <dbReference type="Google" id="ProtNLM"/>
    </source>
</evidence>
<dbReference type="Proteomes" id="UP000243217">
    <property type="component" value="Unassembled WGS sequence"/>
</dbReference>
<evidence type="ECO:0000313" key="2">
    <source>
        <dbReference type="EMBL" id="OQS06036.1"/>
    </source>
</evidence>
<evidence type="ECO:0000313" key="3">
    <source>
        <dbReference type="Proteomes" id="UP000243217"/>
    </source>
</evidence>
<reference evidence="2 3" key="1">
    <citation type="journal article" date="2014" name="Genome Biol. Evol.">
        <title>The secreted proteins of Achlya hypogyna and Thraustotheca clavata identify the ancestral oomycete secretome and reveal gene acquisitions by horizontal gene transfer.</title>
        <authorList>
            <person name="Misner I."/>
            <person name="Blouin N."/>
            <person name="Leonard G."/>
            <person name="Richards T.A."/>
            <person name="Lane C.E."/>
        </authorList>
    </citation>
    <scope>NUCLEOTIDE SEQUENCE [LARGE SCALE GENOMIC DNA]</scope>
    <source>
        <strain evidence="2 3">ATCC 34112</strain>
    </source>
</reference>
<keyword evidence="3" id="KW-1185">Reference proteome</keyword>
<keyword evidence="1" id="KW-0812">Transmembrane</keyword>
<feature type="transmembrane region" description="Helical" evidence="1">
    <location>
        <begin position="224"/>
        <end position="241"/>
    </location>
</feature>
<dbReference type="AlphaFoldDB" id="A0A1W0A6X8"/>
<protein>
    <recommendedName>
        <fullName evidence="4">Transmembrane protein</fullName>
    </recommendedName>
</protein>
<sequence>MSSRGTWQSMRRPVLLRPDVRSRQGPQSSSWSKWDLLLWPIQVTTYRIIVYAISYIFMTLLLGAGVISLGILAIALIPLAFIRFILHLFCCPTRRYYPNSILYKGFRVLVRWDVVVHNRIAQQKIPLYFDANADEIARLLESHQPHFIVRICEDWNCRRVLKYVVYVFIVRSLLVCAILQWCDLISLSMVAFLDIIFVLFFPQVDCTFSFLWGLDTPISCSEHFLGLLGCAIILWTVFVSSRQPLCNLLCYVTRYFCCESFVVLRG</sequence>
<dbReference type="EMBL" id="JNBS01000382">
    <property type="protein sequence ID" value="OQS06036.1"/>
    <property type="molecule type" value="Genomic_DNA"/>
</dbReference>
<feature type="transmembrane region" description="Helical" evidence="1">
    <location>
        <begin position="163"/>
        <end position="181"/>
    </location>
</feature>
<keyword evidence="1" id="KW-1133">Transmembrane helix</keyword>
<keyword evidence="1" id="KW-0472">Membrane</keyword>
<proteinExistence type="predicted"/>
<feature type="transmembrane region" description="Helical" evidence="1">
    <location>
        <begin position="187"/>
        <end position="212"/>
    </location>
</feature>
<name>A0A1W0A6X8_9STRA</name>
<evidence type="ECO:0000256" key="1">
    <source>
        <dbReference type="SAM" id="Phobius"/>
    </source>
</evidence>
<accession>A0A1W0A6X8</accession>
<organism evidence="2 3">
    <name type="scientific">Thraustotheca clavata</name>
    <dbReference type="NCBI Taxonomy" id="74557"/>
    <lineage>
        <taxon>Eukaryota</taxon>
        <taxon>Sar</taxon>
        <taxon>Stramenopiles</taxon>
        <taxon>Oomycota</taxon>
        <taxon>Saprolegniomycetes</taxon>
        <taxon>Saprolegniales</taxon>
        <taxon>Achlyaceae</taxon>
        <taxon>Thraustotheca</taxon>
    </lineage>
</organism>
<feature type="transmembrane region" description="Helical" evidence="1">
    <location>
        <begin position="64"/>
        <end position="86"/>
    </location>
</feature>
<gene>
    <name evidence="2" type="ORF">THRCLA_20457</name>
</gene>
<dbReference type="OrthoDB" id="64849at2759"/>
<comment type="caution">
    <text evidence="2">The sequence shown here is derived from an EMBL/GenBank/DDBJ whole genome shotgun (WGS) entry which is preliminary data.</text>
</comment>